<protein>
    <submittedName>
        <fullName evidence="6">Guanine nucleotide-binding protein G(Q) subunit alpha</fullName>
    </submittedName>
</protein>
<keyword evidence="4" id="KW-0807">Transducer</keyword>
<dbReference type="AlphaFoldDB" id="V9IF85"/>
<dbReference type="EMBL" id="JR040939">
    <property type="protein sequence ID" value="AEY59332.1"/>
    <property type="molecule type" value="mRNA"/>
</dbReference>
<evidence type="ECO:0000256" key="2">
    <source>
        <dbReference type="ARBA" id="ARBA00022741"/>
    </source>
</evidence>
<accession>V9IF85</accession>
<dbReference type="Gene3D" id="3.40.50.300">
    <property type="entry name" value="P-loop containing nucleotide triphosphate hydrolases"/>
    <property type="match status" value="1"/>
</dbReference>
<dbReference type="PROSITE" id="PS51882">
    <property type="entry name" value="G_ALPHA"/>
    <property type="match status" value="1"/>
</dbReference>
<evidence type="ECO:0000256" key="4">
    <source>
        <dbReference type="ARBA" id="ARBA00023224"/>
    </source>
</evidence>
<dbReference type="GO" id="GO:0031683">
    <property type="term" value="F:G-protein beta/gamma-subunit complex binding"/>
    <property type="evidence" value="ECO:0007669"/>
    <property type="project" value="InterPro"/>
</dbReference>
<name>V9IF85_APICE</name>
<dbReference type="GO" id="GO:0046872">
    <property type="term" value="F:metal ion binding"/>
    <property type="evidence" value="ECO:0007669"/>
    <property type="project" value="UniProtKB-KW"/>
</dbReference>
<evidence type="ECO:0000313" key="6">
    <source>
        <dbReference type="EMBL" id="AEY59332.1"/>
    </source>
</evidence>
<dbReference type="SUPFAM" id="SSF52540">
    <property type="entry name" value="P-loop containing nucleoside triphosphate hydrolases"/>
    <property type="match status" value="1"/>
</dbReference>
<keyword evidence="2 5" id="KW-0547">Nucleotide-binding</keyword>
<keyword evidence="1" id="KW-0479">Metal-binding</keyword>
<dbReference type="InterPro" id="IPR027417">
    <property type="entry name" value="P-loop_NTPase"/>
</dbReference>
<dbReference type="FunFam" id="3.40.50.300:FF:000692">
    <property type="entry name" value="Guanine nucleotide-binding protein subunit alpha"/>
    <property type="match status" value="1"/>
</dbReference>
<proteinExistence type="evidence at transcript level"/>
<evidence type="ECO:0000256" key="1">
    <source>
        <dbReference type="ARBA" id="ARBA00022723"/>
    </source>
</evidence>
<reference evidence="6" key="1">
    <citation type="submission" date="2011-11" db="EMBL/GenBank/DDBJ databases">
        <title>Decoding the brain transcriptome of the Eastern honeybee (Apis cerana) based on pyrosequencing.</title>
        <authorList>
            <person name="Sun L."/>
            <person name="Zheng H."/>
            <person name="Wang Y."/>
            <person name="Xie X."/>
            <person name="Zhu Y."/>
            <person name="Gu W."/>
            <person name="Wang S."/>
        </authorList>
    </citation>
    <scope>NUCLEOTIDE SEQUENCE</scope>
    <source>
        <tissue evidence="6">Brain</tissue>
    </source>
</reference>
<sequence length="70" mass="7964">MNKFYGIGPKQQAVPAREFILQVYLSSNPDPDRMCYSHFTCATDTENIKLVFCAVKDTIMQTALKEFNLA</sequence>
<dbReference type="InterPro" id="IPR001019">
    <property type="entry name" value="Gprotein_alpha_su"/>
</dbReference>
<dbReference type="GO" id="GO:0003924">
    <property type="term" value="F:GTPase activity"/>
    <property type="evidence" value="ECO:0007669"/>
    <property type="project" value="InterPro"/>
</dbReference>
<feature type="binding site" evidence="5">
    <location>
        <position position="42"/>
    </location>
    <ligand>
        <name>GTP</name>
        <dbReference type="ChEBI" id="CHEBI:37565"/>
    </ligand>
</feature>
<dbReference type="GO" id="GO:0005525">
    <property type="term" value="F:GTP binding"/>
    <property type="evidence" value="ECO:0007669"/>
    <property type="project" value="UniProtKB-KW"/>
</dbReference>
<organism evidence="6">
    <name type="scientific">Apis cerana</name>
    <name type="common">Indian honeybee</name>
    <dbReference type="NCBI Taxonomy" id="7461"/>
    <lineage>
        <taxon>Eukaryota</taxon>
        <taxon>Metazoa</taxon>
        <taxon>Ecdysozoa</taxon>
        <taxon>Arthropoda</taxon>
        <taxon>Hexapoda</taxon>
        <taxon>Insecta</taxon>
        <taxon>Pterygota</taxon>
        <taxon>Neoptera</taxon>
        <taxon>Endopterygota</taxon>
        <taxon>Hymenoptera</taxon>
        <taxon>Apocrita</taxon>
        <taxon>Aculeata</taxon>
        <taxon>Apoidea</taxon>
        <taxon>Anthophila</taxon>
        <taxon>Apidae</taxon>
        <taxon>Apis</taxon>
    </lineage>
</organism>
<gene>
    <name evidence="6" type="ORF">ACCB02145</name>
</gene>
<keyword evidence="3 5" id="KW-0342">GTP-binding</keyword>
<dbReference type="GO" id="GO:0007186">
    <property type="term" value="P:G protein-coupled receptor signaling pathway"/>
    <property type="evidence" value="ECO:0007669"/>
    <property type="project" value="InterPro"/>
</dbReference>
<evidence type="ECO:0000256" key="3">
    <source>
        <dbReference type="ARBA" id="ARBA00023134"/>
    </source>
</evidence>
<evidence type="ECO:0000256" key="5">
    <source>
        <dbReference type="PIRSR" id="PIRSR601019-1"/>
    </source>
</evidence>